<evidence type="ECO:0000259" key="2">
    <source>
        <dbReference type="Pfam" id="PF22691"/>
    </source>
</evidence>
<protein>
    <submittedName>
        <fullName evidence="3">Acetyl-CoA acetyltransferase</fullName>
    </submittedName>
</protein>
<name>A0A927MMC9_9BACL</name>
<dbReference type="GO" id="GO:0016746">
    <property type="term" value="F:acyltransferase activity"/>
    <property type="evidence" value="ECO:0007669"/>
    <property type="project" value="InterPro"/>
</dbReference>
<evidence type="ECO:0000313" key="4">
    <source>
        <dbReference type="Proteomes" id="UP000658225"/>
    </source>
</evidence>
<feature type="domain" description="Thiolase C-terminal" evidence="2">
    <location>
        <begin position="2"/>
        <end position="45"/>
    </location>
</feature>
<feature type="region of interest" description="Disordered" evidence="1">
    <location>
        <begin position="23"/>
        <end position="48"/>
    </location>
</feature>
<reference evidence="3" key="1">
    <citation type="submission" date="2020-10" db="EMBL/GenBank/DDBJ databases">
        <title>Genomic Encyclopedia of Type Strains, Phase IV (KMG-IV): sequencing the most valuable type-strain genomes for metagenomic binning, comparative biology and taxonomic classification.</title>
        <authorList>
            <person name="Goeker M."/>
        </authorList>
    </citation>
    <scope>NUCLEOTIDE SEQUENCE</scope>
    <source>
        <strain evidence="3">DSM 13886</strain>
    </source>
</reference>
<keyword evidence="4" id="KW-1185">Reference proteome</keyword>
<dbReference type="Gene3D" id="3.40.47.10">
    <property type="match status" value="1"/>
</dbReference>
<dbReference type="EMBL" id="JADBEL010000031">
    <property type="protein sequence ID" value="MBE1556641.1"/>
    <property type="molecule type" value="Genomic_DNA"/>
</dbReference>
<proteinExistence type="predicted"/>
<feature type="compositionally biased region" description="Polar residues" evidence="1">
    <location>
        <begin position="35"/>
        <end position="48"/>
    </location>
</feature>
<evidence type="ECO:0000313" key="3">
    <source>
        <dbReference type="EMBL" id="MBE1556641.1"/>
    </source>
</evidence>
<feature type="compositionally biased region" description="Basic and acidic residues" evidence="1">
    <location>
        <begin position="23"/>
        <end position="33"/>
    </location>
</feature>
<dbReference type="InterPro" id="IPR016039">
    <property type="entry name" value="Thiolase-like"/>
</dbReference>
<dbReference type="InterPro" id="IPR055140">
    <property type="entry name" value="Thiolase_C_2"/>
</dbReference>
<sequence>MTEIVAIEEFGFFNKREGWKAAEEGRTKVDGDKPVNTSGGLLSRINGQ</sequence>
<accession>A0A927MMC9</accession>
<gene>
    <name evidence="3" type="ORF">H4683_003766</name>
</gene>
<dbReference type="Proteomes" id="UP000658225">
    <property type="component" value="Unassembled WGS sequence"/>
</dbReference>
<comment type="caution">
    <text evidence="3">The sequence shown here is derived from an EMBL/GenBank/DDBJ whole genome shotgun (WGS) entry which is preliminary data.</text>
</comment>
<dbReference type="Pfam" id="PF22691">
    <property type="entry name" value="Thiolase_C_1"/>
    <property type="match status" value="1"/>
</dbReference>
<organism evidence="3 4">
    <name type="scientific">Sporosarcina limicola</name>
    <dbReference type="NCBI Taxonomy" id="34101"/>
    <lineage>
        <taxon>Bacteria</taxon>
        <taxon>Bacillati</taxon>
        <taxon>Bacillota</taxon>
        <taxon>Bacilli</taxon>
        <taxon>Bacillales</taxon>
        <taxon>Caryophanaceae</taxon>
        <taxon>Sporosarcina</taxon>
    </lineage>
</organism>
<evidence type="ECO:0000256" key="1">
    <source>
        <dbReference type="SAM" id="MobiDB-lite"/>
    </source>
</evidence>
<dbReference type="AlphaFoldDB" id="A0A927MMC9"/>